<feature type="non-terminal residue" evidence="1">
    <location>
        <position position="36"/>
    </location>
</feature>
<dbReference type="SUPFAM" id="SSF48452">
    <property type="entry name" value="TPR-like"/>
    <property type="match status" value="1"/>
</dbReference>
<keyword evidence="2" id="KW-1185">Reference proteome</keyword>
<gene>
    <name evidence="1" type="ORF">X975_14368</name>
</gene>
<evidence type="ECO:0000313" key="2">
    <source>
        <dbReference type="Proteomes" id="UP000054359"/>
    </source>
</evidence>
<accession>A0A087T9F0</accession>
<sequence>MNKTKEAEAMYHTALKYDDTNPDLYYNLGVVLTDQG</sequence>
<name>A0A087T9F0_STEMI</name>
<dbReference type="Gene3D" id="1.25.40.10">
    <property type="entry name" value="Tetratricopeptide repeat domain"/>
    <property type="match status" value="1"/>
</dbReference>
<protein>
    <submittedName>
        <fullName evidence="1">Uncharacterized protein</fullName>
    </submittedName>
</protein>
<organism evidence="1 2">
    <name type="scientific">Stegodyphus mimosarum</name>
    <name type="common">African social velvet spider</name>
    <dbReference type="NCBI Taxonomy" id="407821"/>
    <lineage>
        <taxon>Eukaryota</taxon>
        <taxon>Metazoa</taxon>
        <taxon>Ecdysozoa</taxon>
        <taxon>Arthropoda</taxon>
        <taxon>Chelicerata</taxon>
        <taxon>Arachnida</taxon>
        <taxon>Araneae</taxon>
        <taxon>Araneomorphae</taxon>
        <taxon>Entelegynae</taxon>
        <taxon>Eresoidea</taxon>
        <taxon>Eresidae</taxon>
        <taxon>Stegodyphus</taxon>
    </lineage>
</organism>
<dbReference type="EMBL" id="KK114126">
    <property type="protein sequence ID" value="KFM61739.1"/>
    <property type="molecule type" value="Genomic_DNA"/>
</dbReference>
<proteinExistence type="predicted"/>
<reference evidence="1 2" key="1">
    <citation type="submission" date="2013-11" db="EMBL/GenBank/DDBJ databases">
        <title>Genome sequencing of Stegodyphus mimosarum.</title>
        <authorList>
            <person name="Bechsgaard J."/>
        </authorList>
    </citation>
    <scope>NUCLEOTIDE SEQUENCE [LARGE SCALE GENOMIC DNA]</scope>
</reference>
<dbReference type="InterPro" id="IPR011990">
    <property type="entry name" value="TPR-like_helical_dom_sf"/>
</dbReference>
<dbReference type="Pfam" id="PF13414">
    <property type="entry name" value="TPR_11"/>
    <property type="match status" value="1"/>
</dbReference>
<evidence type="ECO:0000313" key="1">
    <source>
        <dbReference type="EMBL" id="KFM61739.1"/>
    </source>
</evidence>
<dbReference type="Proteomes" id="UP000054359">
    <property type="component" value="Unassembled WGS sequence"/>
</dbReference>
<dbReference type="OrthoDB" id="6430112at2759"/>
<dbReference type="AlphaFoldDB" id="A0A087T9F0"/>